<protein>
    <submittedName>
        <fullName evidence="1">Uncharacterized protein</fullName>
    </submittedName>
</protein>
<evidence type="ECO:0000313" key="1">
    <source>
        <dbReference type="EMBL" id="RNA12627.1"/>
    </source>
</evidence>
<gene>
    <name evidence="1" type="ORF">BpHYR1_021978</name>
</gene>
<dbReference type="EMBL" id="REGN01005650">
    <property type="protein sequence ID" value="RNA12627.1"/>
    <property type="molecule type" value="Genomic_DNA"/>
</dbReference>
<accession>A0A3M7QMG4</accession>
<keyword evidence="2" id="KW-1185">Reference proteome</keyword>
<evidence type="ECO:0000313" key="2">
    <source>
        <dbReference type="Proteomes" id="UP000276133"/>
    </source>
</evidence>
<sequence length="151" mass="17478">MLNDSKSSRQRYQKYCLLTDQINKETKKSQFIGDKSLTAAQIAYCHFKDSTGLTRLLYIYENQKNLFQLMLIFLYTRIPKSGLRPGPHTDLKTYVSPVSTQTLNTNRQKPTNRNPLRELNRQTNHTKSQISIASNIETCSNQLSLKKPVYC</sequence>
<proteinExistence type="predicted"/>
<dbReference type="Proteomes" id="UP000276133">
    <property type="component" value="Unassembled WGS sequence"/>
</dbReference>
<reference evidence="1 2" key="1">
    <citation type="journal article" date="2018" name="Sci. Rep.">
        <title>Genomic signatures of local adaptation to the degree of environmental predictability in rotifers.</title>
        <authorList>
            <person name="Franch-Gras L."/>
            <person name="Hahn C."/>
            <person name="Garcia-Roger E.M."/>
            <person name="Carmona M.J."/>
            <person name="Serra M."/>
            <person name="Gomez A."/>
        </authorList>
    </citation>
    <scope>NUCLEOTIDE SEQUENCE [LARGE SCALE GENOMIC DNA]</scope>
    <source>
        <strain evidence="1">HYR1</strain>
    </source>
</reference>
<organism evidence="1 2">
    <name type="scientific">Brachionus plicatilis</name>
    <name type="common">Marine rotifer</name>
    <name type="synonym">Brachionus muelleri</name>
    <dbReference type="NCBI Taxonomy" id="10195"/>
    <lineage>
        <taxon>Eukaryota</taxon>
        <taxon>Metazoa</taxon>
        <taxon>Spiralia</taxon>
        <taxon>Gnathifera</taxon>
        <taxon>Rotifera</taxon>
        <taxon>Eurotatoria</taxon>
        <taxon>Monogononta</taxon>
        <taxon>Pseudotrocha</taxon>
        <taxon>Ploima</taxon>
        <taxon>Brachionidae</taxon>
        <taxon>Brachionus</taxon>
    </lineage>
</organism>
<dbReference type="AlphaFoldDB" id="A0A3M7QMG4"/>
<name>A0A3M7QMG4_BRAPC</name>
<comment type="caution">
    <text evidence="1">The sequence shown here is derived from an EMBL/GenBank/DDBJ whole genome shotgun (WGS) entry which is preliminary data.</text>
</comment>